<feature type="transmembrane region" description="Helical" evidence="5">
    <location>
        <begin position="128"/>
        <end position="149"/>
    </location>
</feature>
<organism evidence="6 7">
    <name type="scientific">Kiritimatiella glycovorans</name>
    <dbReference type="NCBI Taxonomy" id="1307763"/>
    <lineage>
        <taxon>Bacteria</taxon>
        <taxon>Pseudomonadati</taxon>
        <taxon>Kiritimatiellota</taxon>
        <taxon>Kiritimatiellia</taxon>
        <taxon>Kiritimatiellales</taxon>
        <taxon>Kiritimatiellaceae</taxon>
        <taxon>Kiritimatiella</taxon>
    </lineage>
</organism>
<feature type="transmembrane region" description="Helical" evidence="5">
    <location>
        <begin position="345"/>
        <end position="367"/>
    </location>
</feature>
<keyword evidence="3 5" id="KW-1133">Transmembrane helix</keyword>
<dbReference type="GO" id="GO:0016020">
    <property type="term" value="C:membrane"/>
    <property type="evidence" value="ECO:0007669"/>
    <property type="project" value="UniProtKB-SubCell"/>
</dbReference>
<dbReference type="STRING" id="1307763.L21SP4_02328"/>
<dbReference type="KEGG" id="vbl:L21SP4_02328"/>
<reference evidence="6 7" key="2">
    <citation type="journal article" date="2016" name="ISME J.">
        <title>Characterization of the first cultured representative of Verrucomicrobia subdivision 5 indicates the proposal of a novel phylum.</title>
        <authorList>
            <person name="Spring S."/>
            <person name="Bunk B."/>
            <person name="Sproer C."/>
            <person name="Schumann P."/>
            <person name="Rohde M."/>
            <person name="Tindall B.J."/>
            <person name="Klenk H.P."/>
        </authorList>
    </citation>
    <scope>NUCLEOTIDE SEQUENCE [LARGE SCALE GENOMIC DNA]</scope>
    <source>
        <strain evidence="6 7">L21-Fru-AB</strain>
    </source>
</reference>
<feature type="transmembrane region" description="Helical" evidence="5">
    <location>
        <begin position="405"/>
        <end position="426"/>
    </location>
</feature>
<reference evidence="7" key="1">
    <citation type="submission" date="2015-02" db="EMBL/GenBank/DDBJ databases">
        <title>Description and complete genome sequence of the first cultured representative of the subdivision 5 of the Verrucomicrobia phylum.</title>
        <authorList>
            <person name="Spring S."/>
            <person name="Bunk B."/>
            <person name="Sproer C."/>
            <person name="Klenk H.-P."/>
        </authorList>
    </citation>
    <scope>NUCLEOTIDE SEQUENCE [LARGE SCALE GENOMIC DNA]</scope>
    <source>
        <strain evidence="7">L21-Fru-AB</strain>
    </source>
</reference>
<gene>
    <name evidence="6" type="ORF">L21SP4_02328</name>
</gene>
<keyword evidence="2 5" id="KW-0812">Transmembrane</keyword>
<evidence type="ECO:0000256" key="3">
    <source>
        <dbReference type="ARBA" id="ARBA00022989"/>
    </source>
</evidence>
<feature type="transmembrane region" description="Helical" evidence="5">
    <location>
        <begin position="306"/>
        <end position="333"/>
    </location>
</feature>
<dbReference type="PANTHER" id="PTHR43424:SF1">
    <property type="entry name" value="LOCUS PUTATIVE PROTEIN 1-RELATED"/>
    <property type="match status" value="1"/>
</dbReference>
<evidence type="ECO:0000256" key="2">
    <source>
        <dbReference type="ARBA" id="ARBA00022692"/>
    </source>
</evidence>
<evidence type="ECO:0000256" key="5">
    <source>
        <dbReference type="SAM" id="Phobius"/>
    </source>
</evidence>
<evidence type="ECO:0000256" key="4">
    <source>
        <dbReference type="ARBA" id="ARBA00023136"/>
    </source>
</evidence>
<keyword evidence="4 5" id="KW-0472">Membrane</keyword>
<accession>A0A0G3EN29</accession>
<feature type="transmembrane region" description="Helical" evidence="5">
    <location>
        <begin position="20"/>
        <end position="37"/>
    </location>
</feature>
<dbReference type="RefSeq" id="WP_052882767.1">
    <property type="nucleotide sequence ID" value="NZ_CP010904.1"/>
</dbReference>
<feature type="transmembrane region" description="Helical" evidence="5">
    <location>
        <begin position="43"/>
        <end position="63"/>
    </location>
</feature>
<dbReference type="Proteomes" id="UP000035268">
    <property type="component" value="Chromosome"/>
</dbReference>
<dbReference type="EMBL" id="CP010904">
    <property type="protein sequence ID" value="AKJ65554.1"/>
    <property type="molecule type" value="Genomic_DNA"/>
</dbReference>
<dbReference type="InterPro" id="IPR052556">
    <property type="entry name" value="PolySynth_Transporter"/>
</dbReference>
<feature type="transmembrane region" description="Helical" evidence="5">
    <location>
        <begin position="219"/>
        <end position="244"/>
    </location>
</feature>
<dbReference type="AlphaFoldDB" id="A0A0G3EN29"/>
<feature type="transmembrane region" description="Helical" evidence="5">
    <location>
        <begin position="184"/>
        <end position="207"/>
    </location>
</feature>
<protein>
    <submittedName>
        <fullName evidence="6">Polysaccharide biosynthesis protein</fullName>
    </submittedName>
</protein>
<sequence length="498" mass="53860">MPGKTQRALRNSAIQGVSQVLTWSLSWVLLIMLPRFLGDEGFGTLFFALSYGTIFGTLLNLGINKYLVREVAVLNPIDKPGDEQDVFREKIRRLLGSVFAMKLALAVAVYALMAVTVVLLPYDRETVRAVWIIALAVCIGDMTLTLGSVFQGFENMMPPNFGLIAEKALTTGIAAALLLTGHGLLLVCWVYVGAAALNFAIVLGLLLRRISFRPVWDAAIMRAVFLGGLPFLIWVIFGQIYARIDAFMLSLMVDKAVVGWYGAAFRLYSTLLFIPHMLNTVVFPPLARMGADEEQGADFARASERLLNLLLFIAIPIGAGTALVAGPLVRLLYGEGPFLNTIPNLQIFGGSIVLVCIDVMLGSILISRGLQKQWAWMAVAAAAFNPVMNAWMIPLTQKLYGNGGIGAAWATLLTELLMMGGALYLMPRGILRPQSIVVGLKGLLAAALMSAAVIAVESDNLFVVIAVGAAVYVPAALLLGIPPRKDLRHLLHALKIVR</sequence>
<evidence type="ECO:0000313" key="6">
    <source>
        <dbReference type="EMBL" id="AKJ65554.1"/>
    </source>
</evidence>
<dbReference type="Pfam" id="PF01943">
    <property type="entry name" value="Polysacc_synt"/>
    <property type="match status" value="1"/>
</dbReference>
<feature type="transmembrane region" description="Helical" evidence="5">
    <location>
        <begin position="438"/>
        <end position="456"/>
    </location>
</feature>
<feature type="transmembrane region" description="Helical" evidence="5">
    <location>
        <begin position="374"/>
        <end position="393"/>
    </location>
</feature>
<proteinExistence type="predicted"/>
<keyword evidence="7" id="KW-1185">Reference proteome</keyword>
<feature type="transmembrane region" description="Helical" evidence="5">
    <location>
        <begin position="264"/>
        <end position="286"/>
    </location>
</feature>
<dbReference type="OrthoDB" id="139030at2"/>
<feature type="transmembrane region" description="Helical" evidence="5">
    <location>
        <begin position="462"/>
        <end position="481"/>
    </location>
</feature>
<dbReference type="CDD" id="cd13128">
    <property type="entry name" value="MATE_Wzx_like"/>
    <property type="match status" value="1"/>
</dbReference>
<dbReference type="PANTHER" id="PTHR43424">
    <property type="entry name" value="LOCUS PUTATIVE PROTEIN 1-RELATED"/>
    <property type="match status" value="1"/>
</dbReference>
<evidence type="ECO:0000256" key="1">
    <source>
        <dbReference type="ARBA" id="ARBA00004141"/>
    </source>
</evidence>
<feature type="transmembrane region" description="Helical" evidence="5">
    <location>
        <begin position="98"/>
        <end position="122"/>
    </location>
</feature>
<comment type="subcellular location">
    <subcellularLocation>
        <location evidence="1">Membrane</location>
        <topology evidence="1">Multi-pass membrane protein</topology>
    </subcellularLocation>
</comment>
<evidence type="ECO:0000313" key="7">
    <source>
        <dbReference type="Proteomes" id="UP000035268"/>
    </source>
</evidence>
<feature type="transmembrane region" description="Helical" evidence="5">
    <location>
        <begin position="161"/>
        <end position="178"/>
    </location>
</feature>
<name>A0A0G3EN29_9BACT</name>
<dbReference type="InterPro" id="IPR002797">
    <property type="entry name" value="Polysacc_synth"/>
</dbReference>